<dbReference type="Proteomes" id="UP000829196">
    <property type="component" value="Unassembled WGS sequence"/>
</dbReference>
<dbReference type="AlphaFoldDB" id="A0A8T3BB48"/>
<evidence type="ECO:0000313" key="3">
    <source>
        <dbReference type="Proteomes" id="UP000829196"/>
    </source>
</evidence>
<reference evidence="2" key="1">
    <citation type="journal article" date="2022" name="Front. Genet.">
        <title>Chromosome-Scale Assembly of the Dendrobium nobile Genome Provides Insights Into the Molecular Mechanism of the Biosynthesis of the Medicinal Active Ingredient of Dendrobium.</title>
        <authorList>
            <person name="Xu Q."/>
            <person name="Niu S.-C."/>
            <person name="Li K.-L."/>
            <person name="Zheng P.-J."/>
            <person name="Zhang X.-J."/>
            <person name="Jia Y."/>
            <person name="Liu Y."/>
            <person name="Niu Y.-X."/>
            <person name="Yu L.-H."/>
            <person name="Chen D.-F."/>
            <person name="Zhang G.-Q."/>
        </authorList>
    </citation>
    <scope>NUCLEOTIDE SEQUENCE</scope>
    <source>
        <tissue evidence="2">Leaf</tissue>
    </source>
</reference>
<feature type="compositionally biased region" description="Basic and acidic residues" evidence="1">
    <location>
        <begin position="22"/>
        <end position="35"/>
    </location>
</feature>
<dbReference type="EMBL" id="JAGYWB010000010">
    <property type="protein sequence ID" value="KAI0507812.1"/>
    <property type="molecule type" value="Genomic_DNA"/>
</dbReference>
<comment type="caution">
    <text evidence="2">The sequence shown here is derived from an EMBL/GenBank/DDBJ whole genome shotgun (WGS) entry which is preliminary data.</text>
</comment>
<keyword evidence="3" id="KW-1185">Reference proteome</keyword>
<accession>A0A8T3BB48</accession>
<sequence length="67" mass="7899">MALRHSAPRLKSFESTPYLRTHATERRGNGRVQILERSRPSRQLLDLGNRFQIKPKVNWNLFRINLG</sequence>
<evidence type="ECO:0000256" key="1">
    <source>
        <dbReference type="SAM" id="MobiDB-lite"/>
    </source>
</evidence>
<feature type="region of interest" description="Disordered" evidence="1">
    <location>
        <begin position="1"/>
        <end position="35"/>
    </location>
</feature>
<proteinExistence type="predicted"/>
<organism evidence="2 3">
    <name type="scientific">Dendrobium nobile</name>
    <name type="common">Orchid</name>
    <dbReference type="NCBI Taxonomy" id="94219"/>
    <lineage>
        <taxon>Eukaryota</taxon>
        <taxon>Viridiplantae</taxon>
        <taxon>Streptophyta</taxon>
        <taxon>Embryophyta</taxon>
        <taxon>Tracheophyta</taxon>
        <taxon>Spermatophyta</taxon>
        <taxon>Magnoliopsida</taxon>
        <taxon>Liliopsida</taxon>
        <taxon>Asparagales</taxon>
        <taxon>Orchidaceae</taxon>
        <taxon>Epidendroideae</taxon>
        <taxon>Malaxideae</taxon>
        <taxon>Dendrobiinae</taxon>
        <taxon>Dendrobium</taxon>
    </lineage>
</organism>
<protein>
    <submittedName>
        <fullName evidence="2">Uncharacterized protein</fullName>
    </submittedName>
</protein>
<name>A0A8T3BB48_DENNO</name>
<gene>
    <name evidence="2" type="ORF">KFK09_013940</name>
</gene>
<evidence type="ECO:0000313" key="2">
    <source>
        <dbReference type="EMBL" id="KAI0507812.1"/>
    </source>
</evidence>